<dbReference type="Pfam" id="PF14520">
    <property type="entry name" value="HHH_5"/>
    <property type="match status" value="1"/>
</dbReference>
<comment type="function">
    <text evidence="6">The RuvA-RuvB-RuvC complex processes Holliday junction (HJ) DNA during genetic recombination and DNA repair, while the RuvA-RuvB complex plays an important role in the rescue of blocked DNA replication forks via replication fork reversal (RFR). RuvA specifically binds to HJ cruciform DNA, conferring on it an open structure. The RuvB hexamer acts as an ATP-dependent pump, pulling dsDNA into and through the RuvAB complex. HJ branch migration allows RuvC to scan DNA until it finds its consensus sequence, where it cleaves and resolves the cruciform DNA.</text>
</comment>
<dbReference type="Proteomes" id="UP000070224">
    <property type="component" value="Unassembled WGS sequence"/>
</dbReference>
<evidence type="ECO:0000259" key="8">
    <source>
        <dbReference type="Pfam" id="PF07499"/>
    </source>
</evidence>
<dbReference type="NCBIfam" id="TIGR00084">
    <property type="entry name" value="ruvA"/>
    <property type="match status" value="1"/>
</dbReference>
<gene>
    <name evidence="6" type="primary">ruvA</name>
    <name evidence="9" type="ORF">HMPREF3185_00395</name>
</gene>
<dbReference type="AlphaFoldDB" id="A0A134BCS4"/>
<dbReference type="SUPFAM" id="SSF47781">
    <property type="entry name" value="RuvA domain 2-like"/>
    <property type="match status" value="1"/>
</dbReference>
<dbReference type="Pfam" id="PF07499">
    <property type="entry name" value="RuvA_C"/>
    <property type="match status" value="1"/>
</dbReference>
<evidence type="ECO:0000256" key="4">
    <source>
        <dbReference type="ARBA" id="ARBA00023172"/>
    </source>
</evidence>
<evidence type="ECO:0000256" key="3">
    <source>
        <dbReference type="ARBA" id="ARBA00023125"/>
    </source>
</evidence>
<dbReference type="Gene3D" id="2.40.50.140">
    <property type="entry name" value="Nucleic acid-binding proteins"/>
    <property type="match status" value="1"/>
</dbReference>
<organism evidence="9 10">
    <name type="scientific">Porphyromonas somerae</name>
    <dbReference type="NCBI Taxonomy" id="322095"/>
    <lineage>
        <taxon>Bacteria</taxon>
        <taxon>Pseudomonadati</taxon>
        <taxon>Bacteroidota</taxon>
        <taxon>Bacteroidia</taxon>
        <taxon>Bacteroidales</taxon>
        <taxon>Porphyromonadaceae</taxon>
        <taxon>Porphyromonas</taxon>
    </lineage>
</organism>
<feature type="domain" description="DNA helicase Holliday junction RuvA type" evidence="7">
    <location>
        <begin position="1"/>
        <end position="61"/>
    </location>
</feature>
<dbReference type="InterPro" id="IPR011114">
    <property type="entry name" value="RuvA_C"/>
</dbReference>
<dbReference type="EMBL" id="LSDK01000029">
    <property type="protein sequence ID" value="KXB77756.1"/>
    <property type="molecule type" value="Genomic_DNA"/>
</dbReference>
<keyword evidence="1 6" id="KW-0963">Cytoplasm</keyword>
<name>A0A134BCS4_9PORP</name>
<proteinExistence type="inferred from homology"/>
<dbReference type="InterPro" id="IPR010994">
    <property type="entry name" value="RuvA_2-like"/>
</dbReference>
<dbReference type="RefSeq" id="WP_060934925.1">
    <property type="nucleotide sequence ID" value="NZ_KQ960418.1"/>
</dbReference>
<dbReference type="GO" id="GO:0000400">
    <property type="term" value="F:four-way junction DNA binding"/>
    <property type="evidence" value="ECO:0007669"/>
    <property type="project" value="UniProtKB-UniRule"/>
</dbReference>
<keyword evidence="4 6" id="KW-0233">DNA recombination</keyword>
<evidence type="ECO:0000313" key="10">
    <source>
        <dbReference type="Proteomes" id="UP000070224"/>
    </source>
</evidence>
<keyword evidence="9" id="KW-0547">Nucleotide-binding</keyword>
<dbReference type="HAMAP" id="MF_00031">
    <property type="entry name" value="DNA_HJ_migration_RuvA"/>
    <property type="match status" value="1"/>
</dbReference>
<keyword evidence="9" id="KW-0378">Hydrolase</keyword>
<dbReference type="GO" id="GO:0006310">
    <property type="term" value="P:DNA recombination"/>
    <property type="evidence" value="ECO:0007669"/>
    <property type="project" value="UniProtKB-UniRule"/>
</dbReference>
<dbReference type="InterPro" id="IPR012340">
    <property type="entry name" value="NA-bd_OB-fold"/>
</dbReference>
<evidence type="ECO:0000256" key="6">
    <source>
        <dbReference type="HAMAP-Rule" id="MF_00031"/>
    </source>
</evidence>
<evidence type="ECO:0000259" key="7">
    <source>
        <dbReference type="Pfam" id="PF01330"/>
    </source>
</evidence>
<dbReference type="Gene3D" id="1.10.8.10">
    <property type="entry name" value="DNA helicase RuvA subunit, C-terminal domain"/>
    <property type="match status" value="1"/>
</dbReference>
<keyword evidence="10" id="KW-1185">Reference proteome</keyword>
<evidence type="ECO:0000256" key="2">
    <source>
        <dbReference type="ARBA" id="ARBA00022763"/>
    </source>
</evidence>
<feature type="region of interest" description="Domain III" evidence="6">
    <location>
        <begin position="160"/>
        <end position="206"/>
    </location>
</feature>
<accession>A0A134BCS4</accession>
<dbReference type="GO" id="GO:0006281">
    <property type="term" value="P:DNA repair"/>
    <property type="evidence" value="ECO:0007669"/>
    <property type="project" value="UniProtKB-UniRule"/>
</dbReference>
<dbReference type="GO" id="GO:0009379">
    <property type="term" value="C:Holliday junction helicase complex"/>
    <property type="evidence" value="ECO:0007669"/>
    <property type="project" value="InterPro"/>
</dbReference>
<comment type="subunit">
    <text evidence="6">Homotetramer. Forms an RuvA(8)-RuvB(12)-Holliday junction (HJ) complex. HJ DNA is sandwiched between 2 RuvA tetramers; dsDNA enters through RuvA and exits via RuvB. An RuvB hexamer assembles on each DNA strand where it exits the tetramer. Each RuvB hexamer is contacted by two RuvA subunits (via domain III) on 2 adjacent RuvB subunits; this complex drives branch migration. In the full resolvosome a probable DNA-RuvA(4)-RuvB(12)-RuvC(2) complex forms which resolves the HJ.</text>
</comment>
<dbReference type="PATRIC" id="fig|322095.3.peg.391"/>
<comment type="subcellular location">
    <subcellularLocation>
        <location evidence="6">Cytoplasm</location>
    </subcellularLocation>
</comment>
<feature type="domain" description="Holliday junction DNA helicase RuvA C-terminal" evidence="8">
    <location>
        <begin position="163"/>
        <end position="206"/>
    </location>
</feature>
<evidence type="ECO:0000256" key="5">
    <source>
        <dbReference type="ARBA" id="ARBA00023204"/>
    </source>
</evidence>
<dbReference type="GO" id="GO:0048476">
    <property type="term" value="C:Holliday junction resolvase complex"/>
    <property type="evidence" value="ECO:0007669"/>
    <property type="project" value="UniProtKB-UniRule"/>
</dbReference>
<comment type="domain">
    <text evidence="6">Has three domains with a flexible linker between the domains II and III and assumes an 'L' shape. Domain III is highly mobile and contacts RuvB.</text>
</comment>
<keyword evidence="9" id="KW-0067">ATP-binding</keyword>
<comment type="caution">
    <text evidence="6">Lacks conserved residue(s) required for the propagation of feature annotation.</text>
</comment>
<dbReference type="Pfam" id="PF01330">
    <property type="entry name" value="RuvA_N"/>
    <property type="match status" value="1"/>
</dbReference>
<dbReference type="OrthoDB" id="5293449at2"/>
<keyword evidence="9" id="KW-0347">Helicase</keyword>
<dbReference type="InterPro" id="IPR013849">
    <property type="entry name" value="DNA_helicase_Holl-junc_RuvA_I"/>
</dbReference>
<keyword evidence="5 6" id="KW-0234">DNA repair</keyword>
<protein>
    <recommendedName>
        <fullName evidence="6">Holliday junction branch migration complex subunit RuvA</fullName>
    </recommendedName>
</protein>
<keyword evidence="3 6" id="KW-0238">DNA-binding</keyword>
<sequence>MIAYLRGAYTELTPTAVLVECAGVGYSVAISLTTYTALSGQKEGKILITEIIREDAHLLYGFATAAEQDLFRHLMTVSSVGPNTARIILSSYPPHELTSIITLGQIEPLKAIKGIGLKTAQRILVDLRGKLPALEGDASPATTIPTTTSRGKKVQPLDTTTPQEAVSALKMLGYPEASAQKVVRELIASDPTISVEELIKQSLKLL</sequence>
<dbReference type="SUPFAM" id="SSF50249">
    <property type="entry name" value="Nucleic acid-binding proteins"/>
    <property type="match status" value="1"/>
</dbReference>
<evidence type="ECO:0000313" key="9">
    <source>
        <dbReference type="EMBL" id="KXB77756.1"/>
    </source>
</evidence>
<dbReference type="Gene3D" id="1.10.150.20">
    <property type="entry name" value="5' to 3' exonuclease, C-terminal subdomain"/>
    <property type="match status" value="1"/>
</dbReference>
<dbReference type="CDD" id="cd14332">
    <property type="entry name" value="UBA_RuvA_C"/>
    <property type="match status" value="1"/>
</dbReference>
<dbReference type="InterPro" id="IPR000085">
    <property type="entry name" value="RuvA"/>
</dbReference>
<comment type="caution">
    <text evidence="9">The sequence shown here is derived from an EMBL/GenBank/DDBJ whole genome shotgun (WGS) entry which is preliminary data.</text>
</comment>
<dbReference type="GO" id="GO:0005524">
    <property type="term" value="F:ATP binding"/>
    <property type="evidence" value="ECO:0007669"/>
    <property type="project" value="InterPro"/>
</dbReference>
<dbReference type="GO" id="GO:0009378">
    <property type="term" value="F:four-way junction helicase activity"/>
    <property type="evidence" value="ECO:0007669"/>
    <property type="project" value="InterPro"/>
</dbReference>
<evidence type="ECO:0000256" key="1">
    <source>
        <dbReference type="ARBA" id="ARBA00022490"/>
    </source>
</evidence>
<dbReference type="InterPro" id="IPR036267">
    <property type="entry name" value="RuvA_C_sf"/>
</dbReference>
<reference evidence="10" key="1">
    <citation type="submission" date="2016-01" db="EMBL/GenBank/DDBJ databases">
        <authorList>
            <person name="Mitreva M."/>
            <person name="Pepin K.H."/>
            <person name="Mihindukulasuriya K.A."/>
            <person name="Fulton R."/>
            <person name="Fronick C."/>
            <person name="O'Laughlin M."/>
            <person name="Miner T."/>
            <person name="Herter B."/>
            <person name="Rosa B.A."/>
            <person name="Cordes M."/>
            <person name="Tomlinson C."/>
            <person name="Wollam A."/>
            <person name="Palsikar V.B."/>
            <person name="Mardis E.R."/>
            <person name="Wilson R.K."/>
        </authorList>
    </citation>
    <scope>NUCLEOTIDE SEQUENCE [LARGE SCALE GENOMIC DNA]</scope>
    <source>
        <strain evidence="10">KA00683</strain>
    </source>
</reference>
<dbReference type="STRING" id="322095.HMPREF3185_00395"/>
<dbReference type="GO" id="GO:0005737">
    <property type="term" value="C:cytoplasm"/>
    <property type="evidence" value="ECO:0007669"/>
    <property type="project" value="UniProtKB-SubCell"/>
</dbReference>
<keyword evidence="2 6" id="KW-0227">DNA damage</keyword>
<dbReference type="SUPFAM" id="SSF46929">
    <property type="entry name" value="DNA helicase RuvA subunit, C-terminal domain"/>
    <property type="match status" value="1"/>
</dbReference>
<comment type="similarity">
    <text evidence="6">Belongs to the RuvA family.</text>
</comment>